<name>A0A2A4X7G8_UNCAE</name>
<evidence type="ECO:0000256" key="5">
    <source>
        <dbReference type="ARBA" id="ARBA00020295"/>
    </source>
</evidence>
<dbReference type="InterPro" id="IPR017853">
    <property type="entry name" value="GH"/>
</dbReference>
<dbReference type="SUPFAM" id="SSF51445">
    <property type="entry name" value="(Trans)glycosidases"/>
    <property type="match status" value="1"/>
</dbReference>
<sequence length="527" mass="61367">MKNFDLVEHLKTTPLYPVWKNIGIGHHHGIQLLLSSIYSKKSIMIGDYFDLIPMIEWCKKIGFSFIQLLPIQDTGDMTSPYSALSSLALHPIYINLTALPYLNASFLKDLNLLKEQKSEKKIHFRNIYNQKIQFLHRYFDQTKKQHLQDKDFLSFIKENPWLNNYALYKTFSENFQSNIWESWPILYQNPSEDQLKQWTLEYKEQNLFHMFCQYICFSQMKKVKAIGKKMGVMLKGDVPILISPYSTDVWSERHYFNVDQEAGSKPSHDDPKGQKWGFPGFNWPAHIKDDFMWWKRRLSIANNFFSLYRIDHFIGLFRLWLIDHGEKPCDGHFSPKSEAEMQTQGNVIVSHIIASSSMLPIAEVMGRPPSFIKQSLFKAGIPFLKITRYPKKEEGPPEFTPLTGFNPLSIATVSTHDIYPLRLWWGKNKTLAAAFAKARGQPYKEQFTAQMQYVFLRNCHQSSSLFHANLLLEYLAMVPSLSWENPEDDIINTPGTENSSNWSYKHKTDIESIVECGVLCEKMKALL</sequence>
<dbReference type="PANTHER" id="PTHR32518">
    <property type="match status" value="1"/>
</dbReference>
<evidence type="ECO:0000256" key="1">
    <source>
        <dbReference type="ARBA" id="ARBA00000439"/>
    </source>
</evidence>
<evidence type="ECO:0000256" key="8">
    <source>
        <dbReference type="ARBA" id="ARBA00022679"/>
    </source>
</evidence>
<evidence type="ECO:0000256" key="2">
    <source>
        <dbReference type="ARBA" id="ARBA00004496"/>
    </source>
</evidence>
<proteinExistence type="inferred from homology"/>
<dbReference type="GO" id="GO:0005737">
    <property type="term" value="C:cytoplasm"/>
    <property type="evidence" value="ECO:0007669"/>
    <property type="project" value="UniProtKB-SubCell"/>
</dbReference>
<evidence type="ECO:0000256" key="9">
    <source>
        <dbReference type="ARBA" id="ARBA00023277"/>
    </source>
</evidence>
<evidence type="ECO:0000256" key="3">
    <source>
        <dbReference type="ARBA" id="ARBA00005684"/>
    </source>
</evidence>
<dbReference type="GO" id="GO:0004134">
    <property type="term" value="F:4-alpha-glucanotransferase activity"/>
    <property type="evidence" value="ECO:0007669"/>
    <property type="project" value="UniProtKB-EC"/>
</dbReference>
<dbReference type="Gene3D" id="3.20.20.80">
    <property type="entry name" value="Glycosidases"/>
    <property type="match status" value="1"/>
</dbReference>
<keyword evidence="9" id="KW-0119">Carbohydrate metabolism</keyword>
<keyword evidence="8 12" id="KW-0808">Transferase</keyword>
<organism evidence="12 13">
    <name type="scientific">Aerophobetes bacterium</name>
    <dbReference type="NCBI Taxonomy" id="2030807"/>
    <lineage>
        <taxon>Bacteria</taxon>
        <taxon>Candidatus Aerophobota</taxon>
    </lineage>
</organism>
<accession>A0A2A4X7G8</accession>
<evidence type="ECO:0000256" key="11">
    <source>
        <dbReference type="ARBA" id="ARBA00031501"/>
    </source>
</evidence>
<dbReference type="Pfam" id="PF02446">
    <property type="entry name" value="Glyco_hydro_77"/>
    <property type="match status" value="1"/>
</dbReference>
<keyword evidence="6" id="KW-0963">Cytoplasm</keyword>
<evidence type="ECO:0000313" key="13">
    <source>
        <dbReference type="Proteomes" id="UP000218775"/>
    </source>
</evidence>
<evidence type="ECO:0000256" key="7">
    <source>
        <dbReference type="ARBA" id="ARBA00022676"/>
    </source>
</evidence>
<comment type="catalytic activity">
    <reaction evidence="1">
        <text>Transfers a segment of a (1-&gt;4)-alpha-D-glucan to a new position in an acceptor, which may be glucose or a (1-&gt;4)-alpha-D-glucan.</text>
        <dbReference type="EC" id="2.4.1.25"/>
    </reaction>
</comment>
<evidence type="ECO:0000256" key="10">
    <source>
        <dbReference type="ARBA" id="ARBA00031423"/>
    </source>
</evidence>
<comment type="subcellular location">
    <subcellularLocation>
        <location evidence="2">Cytoplasm</location>
    </subcellularLocation>
</comment>
<evidence type="ECO:0000313" key="12">
    <source>
        <dbReference type="EMBL" id="PCI77987.1"/>
    </source>
</evidence>
<evidence type="ECO:0000256" key="4">
    <source>
        <dbReference type="ARBA" id="ARBA00012560"/>
    </source>
</evidence>
<dbReference type="InterPro" id="IPR003385">
    <property type="entry name" value="Glyco_hydro_77"/>
</dbReference>
<dbReference type="EC" id="2.4.1.25" evidence="4"/>
<dbReference type="AlphaFoldDB" id="A0A2A4X7G8"/>
<comment type="similarity">
    <text evidence="3">Belongs to the disproportionating enzyme family.</text>
</comment>
<dbReference type="PANTHER" id="PTHR32518:SF3">
    <property type="entry name" value="4-ALPHA-GLUCANOTRANSFERASE"/>
    <property type="match status" value="1"/>
</dbReference>
<comment type="caution">
    <text evidence="12">The sequence shown here is derived from an EMBL/GenBank/DDBJ whole genome shotgun (WGS) entry which is preliminary data.</text>
</comment>
<gene>
    <name evidence="12" type="ORF">COB21_02170</name>
</gene>
<dbReference type="Proteomes" id="UP000218775">
    <property type="component" value="Unassembled WGS sequence"/>
</dbReference>
<dbReference type="EMBL" id="NVUK01000010">
    <property type="protein sequence ID" value="PCI77987.1"/>
    <property type="molecule type" value="Genomic_DNA"/>
</dbReference>
<evidence type="ECO:0000256" key="6">
    <source>
        <dbReference type="ARBA" id="ARBA00022490"/>
    </source>
</evidence>
<protein>
    <recommendedName>
        <fullName evidence="5">4-alpha-glucanotransferase</fullName>
        <ecNumber evidence="4">2.4.1.25</ecNumber>
    </recommendedName>
    <alternativeName>
        <fullName evidence="10">Amylomaltase</fullName>
    </alternativeName>
    <alternativeName>
        <fullName evidence="11">Disproportionating enzyme</fullName>
    </alternativeName>
</protein>
<reference evidence="13" key="1">
    <citation type="submission" date="2017-08" db="EMBL/GenBank/DDBJ databases">
        <title>A dynamic microbial community with high functional redundancy inhabits the cold, oxic subseafloor aquifer.</title>
        <authorList>
            <person name="Tully B.J."/>
            <person name="Wheat C.G."/>
            <person name="Glazer B.T."/>
            <person name="Huber J.A."/>
        </authorList>
    </citation>
    <scope>NUCLEOTIDE SEQUENCE [LARGE SCALE GENOMIC DNA]</scope>
</reference>
<keyword evidence="7" id="KW-0328">Glycosyltransferase</keyword>
<dbReference type="GO" id="GO:0005975">
    <property type="term" value="P:carbohydrate metabolic process"/>
    <property type="evidence" value="ECO:0007669"/>
    <property type="project" value="InterPro"/>
</dbReference>